<keyword evidence="6" id="KW-0282">Flagellum</keyword>
<keyword evidence="6" id="KW-0969">Cilium</keyword>
<evidence type="ECO:0000313" key="7">
    <source>
        <dbReference type="Proteomes" id="UP001519287"/>
    </source>
</evidence>
<evidence type="ECO:0000313" key="6">
    <source>
        <dbReference type="EMBL" id="MBP1991335.1"/>
    </source>
</evidence>
<keyword evidence="7" id="KW-1185">Reference proteome</keyword>
<dbReference type="Pfam" id="PF02120">
    <property type="entry name" value="Flg_hook"/>
    <property type="match status" value="1"/>
</dbReference>
<sequence>MDTLTMSTTSTNNAAASTASATTSTTSNAGKNSTADSAGKTAAAGTEATFTQVLGGQMTKAAPADESTDAALALAGLLQMLQGITLPAQLVVQNQEGIAPDPNQVLPNLLLQAMNSNEGLADALLQDPNIQQWFQQAQEILSSLSGQAAGGSTAFSSHLNAADSQSLAAQNTLLALNSMLQKNPDNVILQFLAQDLQKVIQPVLPLLTAQAASLSLDLTGQAVADSLATAGSKASEAGLLSQGTAAKHTEGQGSSKDTISKHDRKLLDGDQAEKVVVQPAAKSKLELLAAKSAVNAPMFTMHAAPEETAKVTAEVNVASNVNDNTATVQVSPDQIKAPVQTESLTKAAPQTFTSANFAEEMTKHVVKNMKITLAEGLSEAKLSLFPRNLGHVDVKISLHEGQLVAHFAADTLAGKQMLESQLPLLRQSLLNQGLQVEKLEVTHNENTQSGMFQDQRNQQSFNQSLRQNKQSAMNYELEGTEFIQELSAADESKPALYGGNSFDVTA</sequence>
<evidence type="ECO:0000259" key="5">
    <source>
        <dbReference type="Pfam" id="PF02120"/>
    </source>
</evidence>
<comment type="function">
    <text evidence="1">Controls the length of the flagellar hook.</text>
</comment>
<evidence type="ECO:0000256" key="2">
    <source>
        <dbReference type="ARBA" id="ARBA00009149"/>
    </source>
</evidence>
<comment type="similarity">
    <text evidence="2">Belongs to the FliK family.</text>
</comment>
<evidence type="ECO:0000256" key="4">
    <source>
        <dbReference type="SAM" id="MobiDB-lite"/>
    </source>
</evidence>
<evidence type="ECO:0000256" key="1">
    <source>
        <dbReference type="ARBA" id="ARBA00003944"/>
    </source>
</evidence>
<feature type="region of interest" description="Disordered" evidence="4">
    <location>
        <begin position="1"/>
        <end position="40"/>
    </location>
</feature>
<reference evidence="6 7" key="1">
    <citation type="submission" date="2021-03" db="EMBL/GenBank/DDBJ databases">
        <title>Genomic Encyclopedia of Type Strains, Phase IV (KMG-IV): sequencing the most valuable type-strain genomes for metagenomic binning, comparative biology and taxonomic classification.</title>
        <authorList>
            <person name="Goeker M."/>
        </authorList>
    </citation>
    <scope>NUCLEOTIDE SEQUENCE [LARGE SCALE GENOMIC DNA]</scope>
    <source>
        <strain evidence="6 7">DSM 26048</strain>
    </source>
</reference>
<dbReference type="RefSeq" id="WP_209972090.1">
    <property type="nucleotide sequence ID" value="NZ_JAGGLB010000008.1"/>
</dbReference>
<name>A0ABS4IUS9_9BACL</name>
<dbReference type="InterPro" id="IPR021136">
    <property type="entry name" value="Flagellar_hook_control-like_C"/>
</dbReference>
<evidence type="ECO:0000256" key="3">
    <source>
        <dbReference type="ARBA" id="ARBA00022795"/>
    </source>
</evidence>
<dbReference type="InterPro" id="IPR001635">
    <property type="entry name" value="Flag_hook_Flik"/>
</dbReference>
<keyword evidence="6" id="KW-0966">Cell projection</keyword>
<dbReference type="Proteomes" id="UP001519287">
    <property type="component" value="Unassembled WGS sequence"/>
</dbReference>
<dbReference type="PRINTS" id="PR01007">
    <property type="entry name" value="FLGHOOKFLIK"/>
</dbReference>
<dbReference type="InterPro" id="IPR038610">
    <property type="entry name" value="FliK-like_C_sf"/>
</dbReference>
<keyword evidence="3" id="KW-1005">Bacterial flagellum biogenesis</keyword>
<dbReference type="EMBL" id="JAGGLB010000008">
    <property type="protein sequence ID" value="MBP1991335.1"/>
    <property type="molecule type" value="Genomic_DNA"/>
</dbReference>
<comment type="caution">
    <text evidence="6">The sequence shown here is derived from an EMBL/GenBank/DDBJ whole genome shotgun (WGS) entry which is preliminary data.</text>
</comment>
<accession>A0ABS4IUS9</accession>
<gene>
    <name evidence="6" type="ORF">J2Z66_002942</name>
</gene>
<proteinExistence type="inferred from homology"/>
<dbReference type="CDD" id="cd17470">
    <property type="entry name" value="T3SS_Flik_C"/>
    <property type="match status" value="1"/>
</dbReference>
<feature type="region of interest" description="Disordered" evidence="4">
    <location>
        <begin position="447"/>
        <end position="468"/>
    </location>
</feature>
<feature type="domain" description="Flagellar hook-length control protein-like C-terminal" evidence="5">
    <location>
        <begin position="371"/>
        <end position="449"/>
    </location>
</feature>
<dbReference type="Gene3D" id="3.30.750.140">
    <property type="match status" value="1"/>
</dbReference>
<protein>
    <submittedName>
        <fullName evidence="6">Flagellar hook-length control protein FliK</fullName>
    </submittedName>
</protein>
<organism evidence="6 7">
    <name type="scientific">Paenibacillus eucommiae</name>
    <dbReference type="NCBI Taxonomy" id="1355755"/>
    <lineage>
        <taxon>Bacteria</taxon>
        <taxon>Bacillati</taxon>
        <taxon>Bacillota</taxon>
        <taxon>Bacilli</taxon>
        <taxon>Bacillales</taxon>
        <taxon>Paenibacillaceae</taxon>
        <taxon>Paenibacillus</taxon>
    </lineage>
</organism>